<name>A0A401LQT6_9BACE</name>
<dbReference type="PANTHER" id="PTHR30576:SF0">
    <property type="entry name" value="UNDECAPRENYL-PHOSPHATE N-ACETYLGALACTOSAMINYL 1-PHOSPHATE TRANSFERASE-RELATED"/>
    <property type="match status" value="1"/>
</dbReference>
<dbReference type="EMBL" id="BHWB01000002">
    <property type="protein sequence ID" value="GCB33833.1"/>
    <property type="molecule type" value="Genomic_DNA"/>
</dbReference>
<dbReference type="Pfam" id="PF02397">
    <property type="entry name" value="Bac_transf"/>
    <property type="match status" value="1"/>
</dbReference>
<evidence type="ECO:0000313" key="4">
    <source>
        <dbReference type="Proteomes" id="UP000288079"/>
    </source>
</evidence>
<dbReference type="PANTHER" id="PTHR30576">
    <property type="entry name" value="COLANIC BIOSYNTHESIS UDP-GLUCOSE LIPID CARRIER TRANSFERASE"/>
    <property type="match status" value="1"/>
</dbReference>
<evidence type="ECO:0000256" key="1">
    <source>
        <dbReference type="ARBA" id="ARBA00006464"/>
    </source>
</evidence>
<accession>A0A401LQT6</accession>
<comment type="caution">
    <text evidence="3">The sequence shown here is derived from an EMBL/GenBank/DDBJ whole genome shotgun (WGS) entry which is preliminary data.</text>
</comment>
<sequence length="96" mass="10780">MPQLINILKGDMSIVGNRPLPLYEAELLTSDEHIDRFMGPAGLTGLWQVEKRGEAGKLSAEERKQLDIQYAKSFSFGLDMKIILKTVTAFVQKENV</sequence>
<dbReference type="Proteomes" id="UP000288079">
    <property type="component" value="Unassembled WGS sequence"/>
</dbReference>
<reference evidence="3 4" key="1">
    <citation type="submission" date="2018-10" db="EMBL/GenBank/DDBJ databases">
        <title>Draft Genome Sequence of Bacteroides sp. KCTC 15687.</title>
        <authorList>
            <person name="Yu S.Y."/>
            <person name="Kim J.S."/>
            <person name="Oh B.S."/>
            <person name="Park S.H."/>
            <person name="Kang S.W."/>
            <person name="Park J.E."/>
            <person name="Choi S.H."/>
            <person name="Han K.I."/>
            <person name="Lee K.C."/>
            <person name="Eom M.K."/>
            <person name="Suh M.K."/>
            <person name="Lee D.H."/>
            <person name="Yoon H."/>
            <person name="Kim B."/>
            <person name="Yang S.J."/>
            <person name="Lee J.S."/>
            <person name="Lee J.H."/>
        </authorList>
    </citation>
    <scope>NUCLEOTIDE SEQUENCE [LARGE SCALE GENOMIC DNA]</scope>
    <source>
        <strain evidence="3 4">KCTC 15687</strain>
    </source>
</reference>
<dbReference type="InterPro" id="IPR003362">
    <property type="entry name" value="Bact_transf"/>
</dbReference>
<dbReference type="GO" id="GO:0016780">
    <property type="term" value="F:phosphotransferase activity, for other substituted phosphate groups"/>
    <property type="evidence" value="ECO:0007669"/>
    <property type="project" value="TreeGrafter"/>
</dbReference>
<feature type="domain" description="Bacterial sugar transferase" evidence="2">
    <location>
        <begin position="1"/>
        <end position="91"/>
    </location>
</feature>
<evidence type="ECO:0000313" key="3">
    <source>
        <dbReference type="EMBL" id="GCB33833.1"/>
    </source>
</evidence>
<comment type="similarity">
    <text evidence="1">Belongs to the bacterial sugar transferase family.</text>
</comment>
<keyword evidence="4" id="KW-1185">Reference proteome</keyword>
<proteinExistence type="inferred from homology"/>
<evidence type="ECO:0000259" key="2">
    <source>
        <dbReference type="Pfam" id="PF02397"/>
    </source>
</evidence>
<gene>
    <name evidence="3" type="ORF">KGMB02408_07780</name>
</gene>
<organism evidence="3 4">
    <name type="scientific">Bacteroides faecalis</name>
    <dbReference type="NCBI Taxonomy" id="2447885"/>
    <lineage>
        <taxon>Bacteria</taxon>
        <taxon>Pseudomonadati</taxon>
        <taxon>Bacteroidota</taxon>
        <taxon>Bacteroidia</taxon>
        <taxon>Bacteroidales</taxon>
        <taxon>Bacteroidaceae</taxon>
        <taxon>Bacteroides</taxon>
    </lineage>
</organism>
<protein>
    <recommendedName>
        <fullName evidence="2">Bacterial sugar transferase domain-containing protein</fullName>
    </recommendedName>
</protein>
<dbReference type="AlphaFoldDB" id="A0A401LQT6"/>